<dbReference type="InterPro" id="IPR006674">
    <property type="entry name" value="HD_domain"/>
</dbReference>
<evidence type="ECO:0000313" key="8">
    <source>
        <dbReference type="EMBL" id="MDQ0190503.1"/>
    </source>
</evidence>
<reference evidence="8 9" key="1">
    <citation type="submission" date="2023-07" db="EMBL/GenBank/DDBJ databases">
        <title>Genomic Encyclopedia of Type Strains, Phase IV (KMG-IV): sequencing the most valuable type-strain genomes for metagenomic binning, comparative biology and taxonomic classification.</title>
        <authorList>
            <person name="Goeker M."/>
        </authorList>
    </citation>
    <scope>NUCLEOTIDE SEQUENCE [LARGE SCALE GENOMIC DNA]</scope>
    <source>
        <strain evidence="8 9">DSM 4006</strain>
    </source>
</reference>
<protein>
    <recommendedName>
        <fullName evidence="1">bis(5'-nucleosyl)-tetraphosphatase (symmetrical)</fullName>
        <ecNumber evidence="1">3.6.1.41</ecNumber>
    </recommendedName>
</protein>
<dbReference type="Proteomes" id="UP001232973">
    <property type="component" value="Unassembled WGS sequence"/>
</dbReference>
<comment type="catalytic activity">
    <reaction evidence="6">
        <text>P(1),P(4)-bis(5'-adenosyl) tetraphosphate + H2O = 2 ADP + 2 H(+)</text>
        <dbReference type="Rhea" id="RHEA:24252"/>
        <dbReference type="ChEBI" id="CHEBI:15377"/>
        <dbReference type="ChEBI" id="CHEBI:15378"/>
        <dbReference type="ChEBI" id="CHEBI:58141"/>
        <dbReference type="ChEBI" id="CHEBI:456216"/>
        <dbReference type="EC" id="3.6.1.41"/>
    </reaction>
</comment>
<dbReference type="EC" id="3.6.1.41" evidence="1"/>
<gene>
    <name evidence="8" type="ORF">J2S03_002368</name>
</gene>
<proteinExistence type="predicted"/>
<dbReference type="RefSeq" id="WP_274455426.1">
    <property type="nucleotide sequence ID" value="NZ_CP067097.1"/>
</dbReference>
<evidence type="ECO:0000256" key="1">
    <source>
        <dbReference type="ARBA" id="ARBA00012506"/>
    </source>
</evidence>
<evidence type="ECO:0000256" key="4">
    <source>
        <dbReference type="ARBA" id="ARBA00022801"/>
    </source>
</evidence>
<keyword evidence="9" id="KW-1185">Reference proteome</keyword>
<dbReference type="CDD" id="cd00077">
    <property type="entry name" value="HDc"/>
    <property type="match status" value="1"/>
</dbReference>
<dbReference type="InterPro" id="IPR003607">
    <property type="entry name" value="HD/PDEase_dom"/>
</dbReference>
<dbReference type="NCBIfam" id="TIGR00488">
    <property type="entry name" value="bis(5'-nucleosyl)-tetraphosphatase (symmetrical) YqeK"/>
    <property type="match status" value="1"/>
</dbReference>
<dbReference type="SMART" id="SM00471">
    <property type="entry name" value="HDc"/>
    <property type="match status" value="1"/>
</dbReference>
<keyword evidence="2" id="KW-0479">Metal-binding</keyword>
<dbReference type="PANTHER" id="PTHR35795">
    <property type="entry name" value="SLR1885 PROTEIN"/>
    <property type="match status" value="1"/>
</dbReference>
<dbReference type="InterPro" id="IPR005249">
    <property type="entry name" value="YqeK"/>
</dbReference>
<dbReference type="EMBL" id="JAUSTP010000019">
    <property type="protein sequence ID" value="MDQ0190503.1"/>
    <property type="molecule type" value="Genomic_DNA"/>
</dbReference>
<keyword evidence="4 8" id="KW-0378">Hydrolase</keyword>
<dbReference type="Pfam" id="PF01966">
    <property type="entry name" value="HD"/>
    <property type="match status" value="1"/>
</dbReference>
<dbReference type="SUPFAM" id="SSF109604">
    <property type="entry name" value="HD-domain/PDEase-like"/>
    <property type="match status" value="1"/>
</dbReference>
<evidence type="ECO:0000256" key="2">
    <source>
        <dbReference type="ARBA" id="ARBA00022723"/>
    </source>
</evidence>
<evidence type="ECO:0000256" key="3">
    <source>
        <dbReference type="ARBA" id="ARBA00022741"/>
    </source>
</evidence>
<feature type="domain" description="HD/PDEase" evidence="7">
    <location>
        <begin position="14"/>
        <end position="139"/>
    </location>
</feature>
<sequence>MKEEEIRERVRQELSPARFAHVEGVVQTAAQLAERYGVDPARARTAAWLHDLAREWSVERLKHAAENIEIPSGFGLIPALLHGPIAASFAVEWYGVDEDVANAIRFHTTGRVGMSTLEKIICLADAIEPGRAYPGVEELRAAAQKSLDLALLKSFDATLRYLIDRQQPIFTLTVMARNEFLEKTREEAE</sequence>
<dbReference type="Gene3D" id="1.10.3210.10">
    <property type="entry name" value="Hypothetical protein af1432"/>
    <property type="match status" value="1"/>
</dbReference>
<dbReference type="InterPro" id="IPR051094">
    <property type="entry name" value="Diverse_Catalytic_Enzymes"/>
</dbReference>
<evidence type="ECO:0000313" key="9">
    <source>
        <dbReference type="Proteomes" id="UP001232973"/>
    </source>
</evidence>
<dbReference type="PANTHER" id="PTHR35795:SF1">
    <property type="entry name" value="BIS(5'-NUCLEOSYL)-TETRAPHOSPHATASE, SYMMETRICAL"/>
    <property type="match status" value="1"/>
</dbReference>
<accession>A0ABT9XL55</accession>
<dbReference type="GO" id="GO:0016787">
    <property type="term" value="F:hydrolase activity"/>
    <property type="evidence" value="ECO:0007669"/>
    <property type="project" value="UniProtKB-KW"/>
</dbReference>
<evidence type="ECO:0000256" key="5">
    <source>
        <dbReference type="ARBA" id="ARBA00023004"/>
    </source>
</evidence>
<keyword evidence="3" id="KW-0547">Nucleotide-binding</keyword>
<comment type="caution">
    <text evidence="8">The sequence shown here is derived from an EMBL/GenBank/DDBJ whole genome shotgun (WGS) entry which is preliminary data.</text>
</comment>
<evidence type="ECO:0000256" key="6">
    <source>
        <dbReference type="ARBA" id="ARBA00049417"/>
    </source>
</evidence>
<keyword evidence="5" id="KW-0408">Iron</keyword>
<name>A0ABT9XL55_9BACL</name>
<organism evidence="8 9">
    <name type="scientific">Alicyclobacillus cycloheptanicus</name>
    <dbReference type="NCBI Taxonomy" id="1457"/>
    <lineage>
        <taxon>Bacteria</taxon>
        <taxon>Bacillati</taxon>
        <taxon>Bacillota</taxon>
        <taxon>Bacilli</taxon>
        <taxon>Bacillales</taxon>
        <taxon>Alicyclobacillaceae</taxon>
        <taxon>Alicyclobacillus</taxon>
    </lineage>
</organism>
<evidence type="ECO:0000259" key="7">
    <source>
        <dbReference type="SMART" id="SM00471"/>
    </source>
</evidence>